<feature type="domain" description="TNFR-Cys" evidence="2">
    <location>
        <begin position="1174"/>
        <end position="1205"/>
    </location>
</feature>
<keyword evidence="1" id="KW-0812">Transmembrane</keyword>
<dbReference type="Pfam" id="PF13385">
    <property type="entry name" value="Laminin_G_3"/>
    <property type="match status" value="1"/>
</dbReference>
<dbReference type="SMART" id="SM01411">
    <property type="entry name" value="Ephrin_rec_like"/>
    <property type="match status" value="13"/>
</dbReference>
<reference evidence="3 4" key="1">
    <citation type="journal article" date="2023" name="Commun. Biol.">
        <title>Genome analysis of Parmales, the sister group of diatoms, reveals the evolutionary specialization of diatoms from phago-mixotrophs to photoautotrophs.</title>
        <authorList>
            <person name="Ban H."/>
            <person name="Sato S."/>
            <person name="Yoshikawa S."/>
            <person name="Yamada K."/>
            <person name="Nakamura Y."/>
            <person name="Ichinomiya M."/>
            <person name="Sato N."/>
            <person name="Blanc-Mathieu R."/>
            <person name="Endo H."/>
            <person name="Kuwata A."/>
            <person name="Ogata H."/>
        </authorList>
    </citation>
    <scope>NUCLEOTIDE SEQUENCE [LARGE SCALE GENOMIC DNA]</scope>
</reference>
<dbReference type="PANTHER" id="PTHR46967">
    <property type="entry name" value="INSULIN-LIKE GROWTH FACTOR BINDING PROTEIN,N-TERMINAL"/>
    <property type="match status" value="1"/>
</dbReference>
<dbReference type="SUPFAM" id="SSF57184">
    <property type="entry name" value="Growth factor receptor domain"/>
    <property type="match status" value="3"/>
</dbReference>
<evidence type="ECO:0000256" key="1">
    <source>
        <dbReference type="SAM" id="Phobius"/>
    </source>
</evidence>
<dbReference type="InterPro" id="IPR011641">
    <property type="entry name" value="Tyr-kin_ephrin_A/B_rcpt-like"/>
</dbReference>
<comment type="caution">
    <text evidence="3">The sequence shown here is derived from an EMBL/GenBank/DDBJ whole genome shotgun (WGS) entry which is preliminary data.</text>
</comment>
<evidence type="ECO:0000313" key="3">
    <source>
        <dbReference type="EMBL" id="GMI34352.1"/>
    </source>
</evidence>
<feature type="non-terminal residue" evidence="3">
    <location>
        <position position="1"/>
    </location>
</feature>
<keyword evidence="4" id="KW-1185">Reference proteome</keyword>
<feature type="transmembrane region" description="Helical" evidence="1">
    <location>
        <begin position="1780"/>
        <end position="1804"/>
    </location>
</feature>
<gene>
    <name evidence="3" type="ORF">TeGR_g7759</name>
</gene>
<organism evidence="3 4">
    <name type="scientific">Tetraparma gracilis</name>
    <dbReference type="NCBI Taxonomy" id="2962635"/>
    <lineage>
        <taxon>Eukaryota</taxon>
        <taxon>Sar</taxon>
        <taxon>Stramenopiles</taxon>
        <taxon>Ochrophyta</taxon>
        <taxon>Bolidophyceae</taxon>
        <taxon>Parmales</taxon>
        <taxon>Triparmaceae</taxon>
        <taxon>Tetraparma</taxon>
    </lineage>
</organism>
<evidence type="ECO:0000313" key="4">
    <source>
        <dbReference type="Proteomes" id="UP001165060"/>
    </source>
</evidence>
<protein>
    <recommendedName>
        <fullName evidence="2">TNFR-Cys domain-containing protein</fullName>
    </recommendedName>
</protein>
<feature type="transmembrane region" description="Helical" evidence="1">
    <location>
        <begin position="1711"/>
        <end position="1728"/>
    </location>
</feature>
<dbReference type="EMBL" id="BRYB01001820">
    <property type="protein sequence ID" value="GMI34352.1"/>
    <property type="molecule type" value="Genomic_DNA"/>
</dbReference>
<dbReference type="Proteomes" id="UP001165060">
    <property type="component" value="Unassembled WGS sequence"/>
</dbReference>
<keyword evidence="1" id="KW-1133">Transmembrane helix</keyword>
<dbReference type="SMART" id="SM00208">
    <property type="entry name" value="TNFR"/>
    <property type="match status" value="4"/>
</dbReference>
<feature type="domain" description="TNFR-Cys" evidence="2">
    <location>
        <begin position="224"/>
        <end position="253"/>
    </location>
</feature>
<evidence type="ECO:0000259" key="2">
    <source>
        <dbReference type="SMART" id="SM00208"/>
    </source>
</evidence>
<feature type="domain" description="TNFR-Cys" evidence="2">
    <location>
        <begin position="1299"/>
        <end position="1333"/>
    </location>
</feature>
<dbReference type="SUPFAM" id="SSF49899">
    <property type="entry name" value="Concanavalin A-like lectins/glucanases"/>
    <property type="match status" value="1"/>
</dbReference>
<dbReference type="InterPro" id="IPR009030">
    <property type="entry name" value="Growth_fac_rcpt_cys_sf"/>
</dbReference>
<keyword evidence="1" id="KW-0472">Membrane</keyword>
<name>A0ABQ6MX23_9STRA</name>
<dbReference type="InterPro" id="IPR013320">
    <property type="entry name" value="ConA-like_dom_sf"/>
</dbReference>
<feature type="transmembrane region" description="Helical" evidence="1">
    <location>
        <begin position="1618"/>
        <end position="1639"/>
    </location>
</feature>
<dbReference type="Gene3D" id="2.60.120.200">
    <property type="match status" value="1"/>
</dbReference>
<dbReference type="PANTHER" id="PTHR46967:SF2">
    <property type="entry name" value="SUSHI, VON WILLEBRAND FACTOR TYPE A, EGF AND PENTRAXIN DOMAIN-CONTAINING PROTEIN 1-LIKE"/>
    <property type="match status" value="1"/>
</dbReference>
<dbReference type="Gene3D" id="2.10.50.10">
    <property type="entry name" value="Tumor Necrosis Factor Receptor, subunit A, domain 2"/>
    <property type="match status" value="8"/>
</dbReference>
<feature type="domain" description="TNFR-Cys" evidence="2">
    <location>
        <begin position="1242"/>
        <end position="1276"/>
    </location>
</feature>
<feature type="transmembrane region" description="Helical" evidence="1">
    <location>
        <begin position="1651"/>
        <end position="1675"/>
    </location>
</feature>
<sequence length="1951" mass="206576">EPFVEGEEDESYWQCLSSGQGRLLSVDLTVICVDAECPEGMILTDVPDTPCQACPDDQPASPDALMCGTCPPGTVRGADLRSCTACPVGKYNDADDLSSECSECAENTYGPEEGASKCVACPVEHISEPGSVAAEDCIEVVSCGPGTYPTQDESDPCACDLDGIINGVDTGRPGCNQHGVTSTIFCHVAMECPQFGESGDFPGTKYRSGCDPVLGSLPAACNMCGAGTFSPDDGFCTPCPAGSYTATNGTSTCTLCEPGKFNGVKGATSCSECAVSVAEGSTSCPALFVEGGYLDMKAKFGNGAVSEEAAREDGIDGFVVRAGRYKMVGNNTVARTPFHNFDFRGCNGTVQDEHTWREAHPVGAPTCTDEGIKFDGTNHVDLDPFYFGGATSIEVFFAEWTHFVATVEGTTMDLYENGVLVGSKRDAWEPIWKQRTDHILGGNPGYYFNGTIAFFRMWKHTAYGTEPILSREEIDAMYNDVNAKTSMLDIKRLSVTVRCEEGDGDCVLDGEKRNRGYTSSSAGEQLHVHGAVLGDRTSFSPPFTPCPVGSTSAKGGTFCGACPIGTHADAPGTGPCTPCGAGRYNPQTGSISEAACVECSKGKSSNELDVTADCFMCTPGRYADSEGMGLCAACGVGRYNANMGSRTELDCQNCEEGSQNYAEAAASCDFASCYNATLEDTFGDGWDGDELSFVNAGTGDVAHSGMTVPASIFKKTICFGCGCYTGQVSEGGGYPEEYRWAVQDASGEIMAESISTNPATFCVITSVCPSCGRGSGIQPAGICGVCPPGKYSDVDDVSFCKECEPGTFNPNEGSLSPSDCADCPLGTYSPEFGTAECPVCETGTKTGQEQCSFIVDTFQGLRDAFGNGAASTAKGGETYIAKAGLVYTCNRNAGECSDLGYAMLHTVGWFGHFECEADLECTLDGQRSIQSTRAMVIDGSGGEMLHVRGFKMINGRAQLGGAMDIRVGALVTVTVCEFQNNEAYLTGSGDGGGAIYAWGVELALHGCTFSNNHAVNGQGDDVRSGTAAIVIIHTSCPSEYAATAIELGALDTHLNSGLISGPKFSHRCFACGDNEVFSGNPIRPCEACPANQTSAPDWMMCGTCPIGSGRTSALTECEICPAGKYSATNDLSPCTSCPSGRYNPATNSTDVSACFACESGKFMSTEGAPSCTLCAPGTYASPPATVLCTQCSSGTYAAKPGRSTCDECGAGRYVSSEGSKKCIECAIGRYANATGSPTCSDCTPGYFNPKTASPTRDDCLSCPTGFYSAANATSTCDSCPVAKYNDNIAAPSFSSCRSCPAGTFSPLPNATLCVGCVSGKYSTSIGASNDTVCTDCPTGKQVSTTGSPSLASCADCIIGKFNDKTGAANCTDCPVGKYGPTYGAVDATYCTECEPTRTSSEDFTACICKSIYEVQAGVDGDGDTCACSAGLEWKAGDCKPCSEGFFKSEASLDLCTPCDDFVTGSTFSTGAANGTATSSSDCECPSFSFLLPIEYDTQGENDIPDLIGRCAACPEGTSCDDNGVDLEGLPVEDGFWRTSNKSTEVLPCKLELACTPRVPAFKSVYQYVQIVAMLDFSLDLKFPETFEDTTETFGFANLDVANVLPFGCYVRANHHDRLLLYTLAPMFISAVLLSVFFALRRSEKHKEYARSAFSAFLSMNSFILPMLTTLIFSTFPCKSFDDGRRLLMADLSIDCDSATHQAYLNYAKSMVAVYVVGIPAMCHALLYVNRAKINRPLHVREADESIKFMHFLFEHYRPACWWMETVEMVRRILMTGGLVLILRGSAEQIILAIIVSVASVRIVARNKPFLVVEEAGFKLDNNHLAEAMQWQLVATLVCCLLLRFLEVAGSTEMSVLHENTLDIVLVGVQFGAIVFMLGKFVRGLKRLGWCGGGGGGDAVVPVLGAGDDDEDETVILLREQVKEGELRLRQRDQELEERDERIRALELAKDV</sequence>
<proteinExistence type="predicted"/>
<dbReference type="Pfam" id="PF07699">
    <property type="entry name" value="Ephrin_rec_like"/>
    <property type="match status" value="4"/>
</dbReference>
<accession>A0ABQ6MX23</accession>
<dbReference type="InterPro" id="IPR001368">
    <property type="entry name" value="TNFR/NGFR_Cys_rich_reg"/>
</dbReference>